<comment type="caution">
    <text evidence="2">The sequence shown here is derived from an EMBL/GenBank/DDBJ whole genome shotgun (WGS) entry which is preliminary data.</text>
</comment>
<feature type="region of interest" description="Disordered" evidence="1">
    <location>
        <begin position="77"/>
        <end position="97"/>
    </location>
</feature>
<evidence type="ECO:0000313" key="3">
    <source>
        <dbReference type="Proteomes" id="UP001141552"/>
    </source>
</evidence>
<dbReference type="AlphaFoldDB" id="A0A9Q0GBF6"/>
<dbReference type="EMBL" id="JAKUCV010001347">
    <property type="protein sequence ID" value="KAJ4846762.1"/>
    <property type="molecule type" value="Genomic_DNA"/>
</dbReference>
<protein>
    <submittedName>
        <fullName evidence="2">Uncharacterized protein</fullName>
    </submittedName>
</protein>
<sequence>LEIARHLLNKAWWVTSKRPSDKVNILCAWGEVDLRNAIFAAKVELRKEPYYDNARHYYAQALPILVELVGEGNQRRDRLRKLHSDAEQATNPSMTHD</sequence>
<feature type="compositionally biased region" description="Polar residues" evidence="1">
    <location>
        <begin position="87"/>
        <end position="97"/>
    </location>
</feature>
<proteinExistence type="predicted"/>
<keyword evidence="3" id="KW-1185">Reference proteome</keyword>
<gene>
    <name evidence="2" type="ORF">Tsubulata_032155</name>
</gene>
<reference evidence="2" key="2">
    <citation type="journal article" date="2023" name="Plants (Basel)">
        <title>Annotation of the Turnera subulata (Passifloraceae) Draft Genome Reveals the S-Locus Evolved after the Divergence of Turneroideae from Passifloroideae in a Stepwise Manner.</title>
        <authorList>
            <person name="Henning P.M."/>
            <person name="Roalson E.H."/>
            <person name="Mir W."/>
            <person name="McCubbin A.G."/>
            <person name="Shore J.S."/>
        </authorList>
    </citation>
    <scope>NUCLEOTIDE SEQUENCE</scope>
    <source>
        <strain evidence="2">F60SS</strain>
    </source>
</reference>
<dbReference type="Proteomes" id="UP001141552">
    <property type="component" value="Unassembled WGS sequence"/>
</dbReference>
<organism evidence="2 3">
    <name type="scientific">Turnera subulata</name>
    <dbReference type="NCBI Taxonomy" id="218843"/>
    <lineage>
        <taxon>Eukaryota</taxon>
        <taxon>Viridiplantae</taxon>
        <taxon>Streptophyta</taxon>
        <taxon>Embryophyta</taxon>
        <taxon>Tracheophyta</taxon>
        <taxon>Spermatophyta</taxon>
        <taxon>Magnoliopsida</taxon>
        <taxon>eudicotyledons</taxon>
        <taxon>Gunneridae</taxon>
        <taxon>Pentapetalae</taxon>
        <taxon>rosids</taxon>
        <taxon>fabids</taxon>
        <taxon>Malpighiales</taxon>
        <taxon>Passifloraceae</taxon>
        <taxon>Turnera</taxon>
    </lineage>
</organism>
<name>A0A9Q0GBF6_9ROSI</name>
<evidence type="ECO:0000256" key="1">
    <source>
        <dbReference type="SAM" id="MobiDB-lite"/>
    </source>
</evidence>
<feature type="non-terminal residue" evidence="2">
    <location>
        <position position="1"/>
    </location>
</feature>
<evidence type="ECO:0000313" key="2">
    <source>
        <dbReference type="EMBL" id="KAJ4846762.1"/>
    </source>
</evidence>
<reference evidence="2" key="1">
    <citation type="submission" date="2022-02" db="EMBL/GenBank/DDBJ databases">
        <authorList>
            <person name="Henning P.M."/>
            <person name="McCubbin A.G."/>
            <person name="Shore J.S."/>
        </authorList>
    </citation>
    <scope>NUCLEOTIDE SEQUENCE</scope>
    <source>
        <strain evidence="2">F60SS</strain>
        <tissue evidence="2">Leaves</tissue>
    </source>
</reference>
<accession>A0A9Q0GBF6</accession>